<reference evidence="7" key="1">
    <citation type="submission" date="2018-06" db="EMBL/GenBank/DDBJ databases">
        <authorList>
            <person name="Zhirakovskaya E."/>
        </authorList>
    </citation>
    <scope>NUCLEOTIDE SEQUENCE</scope>
</reference>
<dbReference type="GO" id="GO:0022857">
    <property type="term" value="F:transmembrane transporter activity"/>
    <property type="evidence" value="ECO:0007669"/>
    <property type="project" value="InterPro"/>
</dbReference>
<keyword evidence="2" id="KW-1003">Cell membrane</keyword>
<proteinExistence type="predicted"/>
<name>A0A3B1BED3_9ZZZZ</name>
<dbReference type="InterPro" id="IPR050367">
    <property type="entry name" value="APC_superfamily"/>
</dbReference>
<organism evidence="7">
    <name type="scientific">hydrothermal vent metagenome</name>
    <dbReference type="NCBI Taxonomy" id="652676"/>
    <lineage>
        <taxon>unclassified sequences</taxon>
        <taxon>metagenomes</taxon>
        <taxon>ecological metagenomes</taxon>
    </lineage>
</organism>
<evidence type="ECO:0000256" key="1">
    <source>
        <dbReference type="ARBA" id="ARBA00004651"/>
    </source>
</evidence>
<accession>A0A3B1BED3</accession>
<feature type="transmembrane region" description="Helical" evidence="6">
    <location>
        <begin position="36"/>
        <end position="59"/>
    </location>
</feature>
<dbReference type="PANTHER" id="PTHR42770:SF11">
    <property type="entry name" value="INNER MEMBRANE TRANSPORT PROTEIN YBAT"/>
    <property type="match status" value="1"/>
</dbReference>
<dbReference type="Gene3D" id="1.20.1740.10">
    <property type="entry name" value="Amino acid/polyamine transporter I"/>
    <property type="match status" value="1"/>
</dbReference>
<keyword evidence="3 6" id="KW-0812">Transmembrane</keyword>
<dbReference type="GO" id="GO:0005886">
    <property type="term" value="C:plasma membrane"/>
    <property type="evidence" value="ECO:0007669"/>
    <property type="project" value="UniProtKB-SubCell"/>
</dbReference>
<feature type="transmembrane region" description="Helical" evidence="6">
    <location>
        <begin position="224"/>
        <end position="246"/>
    </location>
</feature>
<evidence type="ECO:0000256" key="3">
    <source>
        <dbReference type="ARBA" id="ARBA00022692"/>
    </source>
</evidence>
<dbReference type="EMBL" id="UOFW01000099">
    <property type="protein sequence ID" value="VAX04625.1"/>
    <property type="molecule type" value="Genomic_DNA"/>
</dbReference>
<comment type="subcellular location">
    <subcellularLocation>
        <location evidence="1">Cell membrane</location>
        <topology evidence="1">Multi-pass membrane protein</topology>
    </subcellularLocation>
</comment>
<protein>
    <submittedName>
        <fullName evidence="7">Uncharacterized amino acid permease, GabP family</fullName>
    </submittedName>
</protein>
<evidence type="ECO:0000313" key="7">
    <source>
        <dbReference type="EMBL" id="VAX04625.1"/>
    </source>
</evidence>
<feature type="transmembrane region" description="Helical" evidence="6">
    <location>
        <begin position="123"/>
        <end position="141"/>
    </location>
</feature>
<dbReference type="PANTHER" id="PTHR42770">
    <property type="entry name" value="AMINO ACID TRANSPORTER-RELATED"/>
    <property type="match status" value="1"/>
</dbReference>
<keyword evidence="4 6" id="KW-1133">Transmembrane helix</keyword>
<evidence type="ECO:0000256" key="4">
    <source>
        <dbReference type="ARBA" id="ARBA00022989"/>
    </source>
</evidence>
<sequence>MHKSGAAVGFWSAVTIGIGSMVGAGIFALLGEVGAMTASAAYISFFMGGIIALLSGYSMGKLGATYPSSGGIVEYLGQSFGVGIFSGAMSIMMYIAAIVSIAMVAKAFGAYAFSMLPTGSAPALKSVFAVGIIFLFVAINLGGARNMAKLENIVVMIKMLVLVSLAVAGMFFIDPSRLAPSTYPPVSSLFYSLAITFFAYEGFRVITNAAEDMPNPAKTLPRAIMTSIGIVMVLYIAIALIVFGNLPVPDVLAAKDFALAEAAKPVFGAIGFTIVAIAALIATASSINANLYAVTNVTYQLAKNGQLPVAFGKPIKKAGRA</sequence>
<dbReference type="Pfam" id="PF13520">
    <property type="entry name" value="AA_permease_2"/>
    <property type="match status" value="1"/>
</dbReference>
<dbReference type="InterPro" id="IPR002293">
    <property type="entry name" value="AA/rel_permease1"/>
</dbReference>
<feature type="transmembrane region" description="Helical" evidence="6">
    <location>
        <begin position="7"/>
        <end position="30"/>
    </location>
</feature>
<gene>
    <name evidence="7" type="ORF">MNBD_ALPHA03-2168</name>
</gene>
<evidence type="ECO:0000256" key="5">
    <source>
        <dbReference type="ARBA" id="ARBA00023136"/>
    </source>
</evidence>
<evidence type="ECO:0000256" key="6">
    <source>
        <dbReference type="SAM" id="Phobius"/>
    </source>
</evidence>
<feature type="transmembrane region" description="Helical" evidence="6">
    <location>
        <begin position="266"/>
        <end position="284"/>
    </location>
</feature>
<keyword evidence="5 6" id="KW-0472">Membrane</keyword>
<feature type="transmembrane region" description="Helical" evidence="6">
    <location>
        <begin position="80"/>
        <end position="103"/>
    </location>
</feature>
<evidence type="ECO:0000256" key="2">
    <source>
        <dbReference type="ARBA" id="ARBA00022475"/>
    </source>
</evidence>
<feature type="transmembrane region" description="Helical" evidence="6">
    <location>
        <begin position="153"/>
        <end position="173"/>
    </location>
</feature>
<dbReference type="AlphaFoldDB" id="A0A3B1BED3"/>
<feature type="transmembrane region" description="Helical" evidence="6">
    <location>
        <begin position="185"/>
        <end position="203"/>
    </location>
</feature>